<reference evidence="7" key="1">
    <citation type="journal article" date="2007" name="J. Bacteriol.">
        <title>Comparative genome analysis of four magnetotactic bacteria reveals a complex set of group-specific genes implicated in magnetosome biomineralization and function.</title>
        <authorList>
            <person name="Richter M."/>
            <person name="Kube M."/>
            <person name="Bazylinski D.A."/>
            <person name="Lombardot T."/>
            <person name="Gloeckner F.O."/>
            <person name="Reinhardt R."/>
            <person name="Schueler D."/>
        </authorList>
    </citation>
    <scope>NUCLEOTIDE SEQUENCE</scope>
    <source>
        <strain evidence="7">MSR-1</strain>
    </source>
</reference>
<organism evidence="7">
    <name type="scientific">Magnetospirillum gryphiswaldense</name>
    <dbReference type="NCBI Taxonomy" id="55518"/>
    <lineage>
        <taxon>Bacteria</taxon>
        <taxon>Pseudomonadati</taxon>
        <taxon>Pseudomonadota</taxon>
        <taxon>Alphaproteobacteria</taxon>
        <taxon>Rhodospirillales</taxon>
        <taxon>Rhodospirillaceae</taxon>
        <taxon>Magnetospirillum</taxon>
    </lineage>
</organism>
<accession>A4U0P8</accession>
<evidence type="ECO:0000256" key="1">
    <source>
        <dbReference type="ARBA" id="ARBA00001966"/>
    </source>
</evidence>
<dbReference type="SMART" id="SM00729">
    <property type="entry name" value="Elp3"/>
    <property type="match status" value="1"/>
</dbReference>
<keyword evidence="5" id="KW-0411">Iron-sulfur</keyword>
<name>A4U0P8_9PROT</name>
<keyword evidence="4" id="KW-0408">Iron</keyword>
<evidence type="ECO:0000256" key="4">
    <source>
        <dbReference type="ARBA" id="ARBA00023004"/>
    </source>
</evidence>
<dbReference type="Pfam" id="PF04055">
    <property type="entry name" value="Radical_SAM"/>
    <property type="match status" value="1"/>
</dbReference>
<dbReference type="GO" id="GO:0046872">
    <property type="term" value="F:metal ion binding"/>
    <property type="evidence" value="ECO:0007669"/>
    <property type="project" value="UniProtKB-KW"/>
</dbReference>
<evidence type="ECO:0000256" key="3">
    <source>
        <dbReference type="ARBA" id="ARBA00022723"/>
    </source>
</evidence>
<proteinExistence type="predicted"/>
<dbReference type="PANTHER" id="PTHR43409">
    <property type="entry name" value="ANAEROBIC MAGNESIUM-PROTOPORPHYRIN IX MONOMETHYL ESTER CYCLASE-RELATED"/>
    <property type="match status" value="1"/>
</dbReference>
<sequence>MLDYDFPLWRPPSEGDNLIIQATLGCRFNGCTFCSMYKVKEYRARDLDAVYDDIAAAALAWPDAHRVFLADGDAYNLPTDHLAAICDRLAATFPNLQRVTAYATPFNLLGKSVAEIQFLKAKKLSLVYVGIESGSDFLLKKIKKGNAKQMHDGLARAAQAGLKVSATVITGLGGQAHWQQHMDETADLINKVPVTFLSTLQLRLADEVEDRFFDKFGEPFQWQDDAAILLEMRRLVERLDPPSPVIFRSNHASNALPLAGTLPKDKARVLAQIDHAVSMGGGLRPKWMRAL</sequence>
<evidence type="ECO:0000259" key="6">
    <source>
        <dbReference type="PROSITE" id="PS51918"/>
    </source>
</evidence>
<dbReference type="PROSITE" id="PS51918">
    <property type="entry name" value="RADICAL_SAM"/>
    <property type="match status" value="1"/>
</dbReference>
<dbReference type="SFLD" id="SFLDG01082">
    <property type="entry name" value="B12-binding_domain_containing"/>
    <property type="match status" value="1"/>
</dbReference>
<dbReference type="GO" id="GO:0003824">
    <property type="term" value="F:catalytic activity"/>
    <property type="evidence" value="ECO:0007669"/>
    <property type="project" value="InterPro"/>
</dbReference>
<dbReference type="AlphaFoldDB" id="A4U0P8"/>
<dbReference type="RefSeq" id="WP_106002169.1">
    <property type="nucleotide sequence ID" value="NZ_CP027527.1"/>
</dbReference>
<dbReference type="Gene3D" id="3.20.20.70">
    <property type="entry name" value="Aldolase class I"/>
    <property type="match status" value="1"/>
</dbReference>
<dbReference type="EMBL" id="CU459003">
    <property type="protein sequence ID" value="CAM76455.1"/>
    <property type="molecule type" value="Genomic_DNA"/>
</dbReference>
<dbReference type="InterPro" id="IPR058240">
    <property type="entry name" value="rSAM_sf"/>
</dbReference>
<evidence type="ECO:0000313" key="7">
    <source>
        <dbReference type="EMBL" id="CAM76455.1"/>
    </source>
</evidence>
<evidence type="ECO:0000256" key="2">
    <source>
        <dbReference type="ARBA" id="ARBA00022691"/>
    </source>
</evidence>
<dbReference type="InterPro" id="IPR006638">
    <property type="entry name" value="Elp3/MiaA/NifB-like_rSAM"/>
</dbReference>
<dbReference type="InterPro" id="IPR007197">
    <property type="entry name" value="rSAM"/>
</dbReference>
<dbReference type="SFLD" id="SFLDG01095">
    <property type="entry name" value="Uncharacterised_Radical_SAM_Su"/>
    <property type="match status" value="1"/>
</dbReference>
<dbReference type="PANTHER" id="PTHR43409:SF4">
    <property type="entry name" value="RADICAL SAM SUPERFAMILY PROTEIN"/>
    <property type="match status" value="1"/>
</dbReference>
<evidence type="ECO:0000256" key="5">
    <source>
        <dbReference type="ARBA" id="ARBA00023014"/>
    </source>
</evidence>
<gene>
    <name evidence="7" type="ORF">MGR_3182</name>
</gene>
<comment type="cofactor">
    <cofactor evidence="1">
        <name>[4Fe-4S] cluster</name>
        <dbReference type="ChEBI" id="CHEBI:49883"/>
    </cofactor>
</comment>
<dbReference type="GO" id="GO:0051536">
    <property type="term" value="F:iron-sulfur cluster binding"/>
    <property type="evidence" value="ECO:0007669"/>
    <property type="project" value="UniProtKB-KW"/>
</dbReference>
<dbReference type="InterPro" id="IPR013785">
    <property type="entry name" value="Aldolase_TIM"/>
</dbReference>
<dbReference type="SUPFAM" id="SSF102114">
    <property type="entry name" value="Radical SAM enzymes"/>
    <property type="match status" value="1"/>
</dbReference>
<dbReference type="CDD" id="cd01335">
    <property type="entry name" value="Radical_SAM"/>
    <property type="match status" value="1"/>
</dbReference>
<keyword evidence="3" id="KW-0479">Metal-binding</keyword>
<dbReference type="InterPro" id="IPR051198">
    <property type="entry name" value="BchE-like"/>
</dbReference>
<dbReference type="SFLD" id="SFLDS00029">
    <property type="entry name" value="Radical_SAM"/>
    <property type="match status" value="1"/>
</dbReference>
<feature type="domain" description="Radical SAM core" evidence="6">
    <location>
        <begin position="10"/>
        <end position="242"/>
    </location>
</feature>
<keyword evidence="2" id="KW-0949">S-adenosyl-L-methionine</keyword>
<protein>
    <submittedName>
        <fullName evidence="7">Fe-S oxidoreductase</fullName>
    </submittedName>
</protein>